<dbReference type="Gene3D" id="3.40.50.2000">
    <property type="entry name" value="Glycogen Phosphorylase B"/>
    <property type="match status" value="2"/>
</dbReference>
<dbReference type="EMBL" id="JAAVJR010001435">
    <property type="protein sequence ID" value="NJW55695.1"/>
    <property type="molecule type" value="Genomic_DNA"/>
</dbReference>
<organism evidence="2 3">
    <name type="scientific">Salinimicrobium oceani</name>
    <dbReference type="NCBI Taxonomy" id="2722702"/>
    <lineage>
        <taxon>Bacteria</taxon>
        <taxon>Pseudomonadati</taxon>
        <taxon>Bacteroidota</taxon>
        <taxon>Flavobacteriia</taxon>
        <taxon>Flavobacteriales</taxon>
        <taxon>Flavobacteriaceae</taxon>
        <taxon>Salinimicrobium</taxon>
    </lineage>
</organism>
<evidence type="ECO:0000259" key="1">
    <source>
        <dbReference type="Pfam" id="PF00534"/>
    </source>
</evidence>
<feature type="non-terminal residue" evidence="2">
    <location>
        <position position="93"/>
    </location>
</feature>
<sequence length="93" mass="10798">MGISLDKIQVIFRGRDKTNFEELPEHKIQEIRKDLGIGDERIYLNVSRLLERKGQSNLLKAFRKVILVFPDSKLLIAGEGPYRDVLEQKIFSL</sequence>
<dbReference type="SUPFAM" id="SSF53756">
    <property type="entry name" value="UDP-Glycosyltransferase/glycogen phosphorylase"/>
    <property type="match status" value="1"/>
</dbReference>
<gene>
    <name evidence="2" type="ORF">HC175_22530</name>
</gene>
<proteinExistence type="predicted"/>
<dbReference type="InterPro" id="IPR001296">
    <property type="entry name" value="Glyco_trans_1"/>
</dbReference>
<dbReference type="RefSeq" id="WP_168140038.1">
    <property type="nucleotide sequence ID" value="NZ_JAAVJR010001435.1"/>
</dbReference>
<dbReference type="Proteomes" id="UP000703674">
    <property type="component" value="Unassembled WGS sequence"/>
</dbReference>
<dbReference type="Pfam" id="PF00534">
    <property type="entry name" value="Glycos_transf_1"/>
    <property type="match status" value="1"/>
</dbReference>
<evidence type="ECO:0000313" key="3">
    <source>
        <dbReference type="Proteomes" id="UP000703674"/>
    </source>
</evidence>
<feature type="domain" description="Glycosyl transferase family 1" evidence="1">
    <location>
        <begin position="28"/>
        <end position="90"/>
    </location>
</feature>
<reference evidence="2 3" key="1">
    <citation type="submission" date="2020-03" db="EMBL/GenBank/DDBJ databases">
        <title>Salinimicrobium sp. nov, isolated from SCS.</title>
        <authorList>
            <person name="Cao W.R."/>
        </authorList>
    </citation>
    <scope>NUCLEOTIDE SEQUENCE [LARGE SCALE GENOMIC DNA]</scope>
    <source>
        <strain evidence="3">J15B91</strain>
    </source>
</reference>
<name>A0ABX1D5V1_9FLAO</name>
<keyword evidence="3" id="KW-1185">Reference proteome</keyword>
<accession>A0ABX1D5V1</accession>
<comment type="caution">
    <text evidence="2">The sequence shown here is derived from an EMBL/GenBank/DDBJ whole genome shotgun (WGS) entry which is preliminary data.</text>
</comment>
<evidence type="ECO:0000313" key="2">
    <source>
        <dbReference type="EMBL" id="NJW55695.1"/>
    </source>
</evidence>
<protein>
    <submittedName>
        <fullName evidence="2">Glycosyltransferase</fullName>
    </submittedName>
</protein>